<proteinExistence type="predicted"/>
<evidence type="ECO:0000313" key="2">
    <source>
        <dbReference type="Proteomes" id="UP000288216"/>
    </source>
</evidence>
<keyword evidence="2" id="KW-1185">Reference proteome</keyword>
<dbReference type="PANTHER" id="PTHR47079:SF1">
    <property type="entry name" value="REGULATOR OF G-PROTEIN SIGNALING PROTEIN-LIKE"/>
    <property type="match status" value="1"/>
</dbReference>
<name>A0A401PW97_SCYTO</name>
<accession>A0A401PW97</accession>
<dbReference type="InterPro" id="IPR053282">
    <property type="entry name" value="RGS_domain-containing"/>
</dbReference>
<organism evidence="1 2">
    <name type="scientific">Scyliorhinus torazame</name>
    <name type="common">Cloudy catshark</name>
    <name type="synonym">Catulus torazame</name>
    <dbReference type="NCBI Taxonomy" id="75743"/>
    <lineage>
        <taxon>Eukaryota</taxon>
        <taxon>Metazoa</taxon>
        <taxon>Chordata</taxon>
        <taxon>Craniata</taxon>
        <taxon>Vertebrata</taxon>
        <taxon>Chondrichthyes</taxon>
        <taxon>Elasmobranchii</taxon>
        <taxon>Galeomorphii</taxon>
        <taxon>Galeoidea</taxon>
        <taxon>Carcharhiniformes</taxon>
        <taxon>Scyliorhinidae</taxon>
        <taxon>Scyliorhinus</taxon>
    </lineage>
</organism>
<comment type="caution">
    <text evidence="1">The sequence shown here is derived from an EMBL/GenBank/DDBJ whole genome shotgun (WGS) entry which is preliminary data.</text>
</comment>
<protein>
    <submittedName>
        <fullName evidence="1">Uncharacterized protein</fullName>
    </submittedName>
</protein>
<dbReference type="STRING" id="75743.A0A401PW97"/>
<reference evidence="1 2" key="1">
    <citation type="journal article" date="2018" name="Nat. Ecol. Evol.">
        <title>Shark genomes provide insights into elasmobranch evolution and the origin of vertebrates.</title>
        <authorList>
            <person name="Hara Y"/>
            <person name="Yamaguchi K"/>
            <person name="Onimaru K"/>
            <person name="Kadota M"/>
            <person name="Koyanagi M"/>
            <person name="Keeley SD"/>
            <person name="Tatsumi K"/>
            <person name="Tanaka K"/>
            <person name="Motone F"/>
            <person name="Kageyama Y"/>
            <person name="Nozu R"/>
            <person name="Adachi N"/>
            <person name="Nishimura O"/>
            <person name="Nakagawa R"/>
            <person name="Tanegashima C"/>
            <person name="Kiyatake I"/>
            <person name="Matsumoto R"/>
            <person name="Murakumo K"/>
            <person name="Nishida K"/>
            <person name="Terakita A"/>
            <person name="Kuratani S"/>
            <person name="Sato K"/>
            <person name="Hyodo S Kuraku.S."/>
        </authorList>
    </citation>
    <scope>NUCLEOTIDE SEQUENCE [LARGE SCALE GENOMIC DNA]</scope>
</reference>
<dbReference type="PANTHER" id="PTHR47079">
    <property type="entry name" value="REGULATOR OF G-PROTEIN SIGNALING PROTEIN-LIKE"/>
    <property type="match status" value="1"/>
</dbReference>
<dbReference type="OrthoDB" id="9949358at2759"/>
<gene>
    <name evidence="1" type="ORF">scyTo_0019269</name>
</gene>
<evidence type="ECO:0000313" key="1">
    <source>
        <dbReference type="EMBL" id="GCB77333.1"/>
    </source>
</evidence>
<dbReference type="EMBL" id="BFAA01014160">
    <property type="protein sequence ID" value="GCB77333.1"/>
    <property type="molecule type" value="Genomic_DNA"/>
</dbReference>
<dbReference type="Proteomes" id="UP000288216">
    <property type="component" value="Unassembled WGS sequence"/>
</dbReference>
<dbReference type="AlphaFoldDB" id="A0A401PW97"/>
<sequence>MARIGLHDEFYEGLLRAKVEMIIKLFLQADTLPRLRVNITEFEKDKIVMSSRHGKLELGLFHQPRMNVFLPLIYLWKRFCVVNALRIYGTPRPLWKKEYNPPNYFYPCAQQAFQGLVPAFAAGKYWSH</sequence>